<keyword evidence="3 6" id="KW-1133">Transmembrane helix</keyword>
<dbReference type="AlphaFoldDB" id="A0A1Y3BHH9"/>
<dbReference type="PANTHER" id="PTHR12011:SF347">
    <property type="entry name" value="FI21270P1-RELATED"/>
    <property type="match status" value="1"/>
</dbReference>
<evidence type="ECO:0000313" key="8">
    <source>
        <dbReference type="Proteomes" id="UP000194236"/>
    </source>
</evidence>
<gene>
    <name evidence="7" type="ORF">BLA29_002237</name>
</gene>
<feature type="compositionally biased region" description="Low complexity" evidence="5">
    <location>
        <begin position="21"/>
        <end position="30"/>
    </location>
</feature>
<dbReference type="PANTHER" id="PTHR12011">
    <property type="entry name" value="ADHESION G-PROTEIN COUPLED RECEPTOR"/>
    <property type="match status" value="1"/>
</dbReference>
<proteinExistence type="predicted"/>
<feature type="transmembrane region" description="Helical" evidence="6">
    <location>
        <begin position="87"/>
        <end position="109"/>
    </location>
</feature>
<accession>A0A1Y3BHH9</accession>
<reference evidence="7 8" key="1">
    <citation type="submission" date="2017-03" db="EMBL/GenBank/DDBJ databases">
        <title>Genome Survey of Euroglyphus maynei.</title>
        <authorList>
            <person name="Arlian L.G."/>
            <person name="Morgan M.S."/>
            <person name="Rider S.D."/>
        </authorList>
    </citation>
    <scope>NUCLEOTIDE SEQUENCE [LARGE SCALE GENOMIC DNA]</scope>
    <source>
        <strain evidence="7">Arlian Lab</strain>
        <tissue evidence="7">Whole body</tissue>
    </source>
</reference>
<dbReference type="GO" id="GO:0005886">
    <property type="term" value="C:plasma membrane"/>
    <property type="evidence" value="ECO:0007669"/>
    <property type="project" value="TreeGrafter"/>
</dbReference>
<feature type="compositionally biased region" description="Low complexity" evidence="5">
    <location>
        <begin position="37"/>
        <end position="46"/>
    </location>
</feature>
<comment type="caution">
    <text evidence="7">The sequence shown here is derived from an EMBL/GenBank/DDBJ whole genome shotgun (WGS) entry which is preliminary data.</text>
</comment>
<feature type="region of interest" description="Disordered" evidence="5">
    <location>
        <begin position="20"/>
        <end position="54"/>
    </location>
</feature>
<dbReference type="GO" id="GO:0004930">
    <property type="term" value="F:G protein-coupled receptor activity"/>
    <property type="evidence" value="ECO:0007669"/>
    <property type="project" value="InterPro"/>
</dbReference>
<keyword evidence="2 6" id="KW-0812">Transmembrane</keyword>
<dbReference type="OrthoDB" id="6437426at2759"/>
<evidence type="ECO:0000256" key="1">
    <source>
        <dbReference type="ARBA" id="ARBA00004141"/>
    </source>
</evidence>
<dbReference type="Proteomes" id="UP000194236">
    <property type="component" value="Unassembled WGS sequence"/>
</dbReference>
<name>A0A1Y3BHH9_EURMA</name>
<protein>
    <submittedName>
        <fullName evidence="7">Uncharacterized protein</fullName>
    </submittedName>
</protein>
<evidence type="ECO:0000256" key="6">
    <source>
        <dbReference type="SAM" id="Phobius"/>
    </source>
</evidence>
<evidence type="ECO:0000256" key="4">
    <source>
        <dbReference type="ARBA" id="ARBA00023136"/>
    </source>
</evidence>
<comment type="subcellular location">
    <subcellularLocation>
        <location evidence="1">Membrane</location>
        <topology evidence="1">Multi-pass membrane protein</topology>
    </subcellularLocation>
</comment>
<keyword evidence="8" id="KW-1185">Reference proteome</keyword>
<organism evidence="7 8">
    <name type="scientific">Euroglyphus maynei</name>
    <name type="common">Mayne's house dust mite</name>
    <dbReference type="NCBI Taxonomy" id="6958"/>
    <lineage>
        <taxon>Eukaryota</taxon>
        <taxon>Metazoa</taxon>
        <taxon>Ecdysozoa</taxon>
        <taxon>Arthropoda</taxon>
        <taxon>Chelicerata</taxon>
        <taxon>Arachnida</taxon>
        <taxon>Acari</taxon>
        <taxon>Acariformes</taxon>
        <taxon>Sarcoptiformes</taxon>
        <taxon>Astigmata</taxon>
        <taxon>Psoroptidia</taxon>
        <taxon>Analgoidea</taxon>
        <taxon>Pyroglyphidae</taxon>
        <taxon>Pyroglyphinae</taxon>
        <taxon>Euroglyphus</taxon>
    </lineage>
</organism>
<feature type="transmembrane region" description="Helical" evidence="6">
    <location>
        <begin position="115"/>
        <end position="138"/>
    </location>
</feature>
<sequence>MIRVMKIVLSKNARNSYIHQSSFNPSSSSSNGGGGKKSSNGHFGNNITAKQRKHSNKNVTILNEKIDNVSSTDVLSFEQRITEWLTYLRGFFGLIILMGITWISYVLYIHEFGHFFSYIFIVMNGLQGVFIFITQFIFNRKAMDAVKKKFCFGDFNNLATRNATTTSYLSQQRVSKPSLANINKINNRQQKEENDDVYEDDDDNNVLSSDRYPYNVLIDRTTSIEF</sequence>
<dbReference type="Gene3D" id="1.20.1070.10">
    <property type="entry name" value="Rhodopsin 7-helix transmembrane proteins"/>
    <property type="match status" value="1"/>
</dbReference>
<evidence type="ECO:0000256" key="2">
    <source>
        <dbReference type="ARBA" id="ARBA00022692"/>
    </source>
</evidence>
<dbReference type="EMBL" id="MUJZ01027023">
    <property type="protein sequence ID" value="OTF78635.1"/>
    <property type="molecule type" value="Genomic_DNA"/>
</dbReference>
<evidence type="ECO:0000256" key="3">
    <source>
        <dbReference type="ARBA" id="ARBA00022989"/>
    </source>
</evidence>
<keyword evidence="4 6" id="KW-0472">Membrane</keyword>
<evidence type="ECO:0000256" key="5">
    <source>
        <dbReference type="SAM" id="MobiDB-lite"/>
    </source>
</evidence>
<dbReference type="InterPro" id="IPR000832">
    <property type="entry name" value="GPCR_2_secretin-like"/>
</dbReference>
<evidence type="ECO:0000313" key="7">
    <source>
        <dbReference type="EMBL" id="OTF78635.1"/>
    </source>
</evidence>
<dbReference type="Pfam" id="PF00002">
    <property type="entry name" value="7tm_2"/>
    <property type="match status" value="1"/>
</dbReference>